<geneLocation type="plasmid" evidence="2 3">
    <name>pRUMAL02</name>
</geneLocation>
<dbReference type="Proteomes" id="UP000006919">
    <property type="component" value="Plasmid pRUMAL02"/>
</dbReference>
<dbReference type="EMBL" id="CP002405">
    <property type="protein sequence ID" value="ADU24176.1"/>
    <property type="molecule type" value="Genomic_DNA"/>
</dbReference>
<dbReference type="AlphaFoldDB" id="E6UKI0"/>
<dbReference type="PROSITE" id="PS51257">
    <property type="entry name" value="PROKAR_LIPOPROTEIN"/>
    <property type="match status" value="1"/>
</dbReference>
<proteinExistence type="predicted"/>
<protein>
    <recommendedName>
        <fullName evidence="4">Lipoprotein</fullName>
    </recommendedName>
</protein>
<evidence type="ECO:0000313" key="2">
    <source>
        <dbReference type="EMBL" id="ADU24176.1"/>
    </source>
</evidence>
<name>E6UKI0_RUMA7</name>
<feature type="compositionally biased region" description="Low complexity" evidence="1">
    <location>
        <begin position="58"/>
        <end position="73"/>
    </location>
</feature>
<evidence type="ECO:0008006" key="4">
    <source>
        <dbReference type="Google" id="ProtNLM"/>
    </source>
</evidence>
<dbReference type="KEGG" id="ral:Rumal_3741"/>
<dbReference type="OrthoDB" id="1829134at2"/>
<feature type="compositionally biased region" description="Basic and acidic residues" evidence="1">
    <location>
        <begin position="27"/>
        <end position="50"/>
    </location>
</feature>
<keyword evidence="2" id="KW-0614">Plasmid</keyword>
<gene>
    <name evidence="2" type="ordered locus">Rumal_3741</name>
</gene>
<feature type="region of interest" description="Disordered" evidence="1">
    <location>
        <begin position="25"/>
        <end position="73"/>
    </location>
</feature>
<organism evidence="2 3">
    <name type="scientific">Ruminococcus albus (strain ATCC 27210 / DSM 20455 / JCM 14654 / NCDO 2250 / 7)</name>
    <dbReference type="NCBI Taxonomy" id="697329"/>
    <lineage>
        <taxon>Bacteria</taxon>
        <taxon>Bacillati</taxon>
        <taxon>Bacillota</taxon>
        <taxon>Clostridia</taxon>
        <taxon>Eubacteriales</taxon>
        <taxon>Oscillospiraceae</taxon>
        <taxon>Ruminococcus</taxon>
    </lineage>
</organism>
<dbReference type="HOGENOM" id="CLU_721382_0_0_9"/>
<reference evidence="3" key="1">
    <citation type="journal article" date="2011" name="J. Bacteriol.">
        <title>Complete genome of the cellulolytic ruminal bacterium Ruminococcus albus 7.</title>
        <authorList>
            <person name="Suen G."/>
            <person name="Stevenson D.M."/>
            <person name="Bruce D.C."/>
            <person name="Chertkov O."/>
            <person name="Copeland A."/>
            <person name="Cheng J.F."/>
            <person name="Detter C."/>
            <person name="Detter J.C."/>
            <person name="Goodwin L.A."/>
            <person name="Han C.S."/>
            <person name="Hauser L.J."/>
            <person name="Ivanova N.N."/>
            <person name="Kyrpides N.C."/>
            <person name="Land M.L."/>
            <person name="Lapidus A."/>
            <person name="Lucas S."/>
            <person name="Ovchinnikova G."/>
            <person name="Pitluck S."/>
            <person name="Tapia R."/>
            <person name="Woyke T."/>
            <person name="Boyum J."/>
            <person name="Mead D."/>
            <person name="Weimer P.J."/>
        </authorList>
    </citation>
    <scope>NUCLEOTIDE SEQUENCE [LARGE SCALE GENOMIC DNA]</scope>
    <source>
        <strain evidence="3">ATCC 27210 / DSM 20455 / JCM 14654 / NCDO 2250 / 7</strain>
        <plasmid evidence="3">pRUMAL02</plasmid>
    </source>
</reference>
<evidence type="ECO:0000256" key="1">
    <source>
        <dbReference type="SAM" id="MobiDB-lite"/>
    </source>
</evidence>
<sequence length="383" mass="42484">MKRILASVIAITVIGTAFSGCGKVKGSKKDDDKDVVVSEAKSDNDSKDETTQGDDVSDSSLNNVDSSADSDNASSYGYEDVIRAYFDANNEGDVEKSIRTMYPDKAVDGMFKLAELQGADIEKELGGIKTNYVITDIVEEGPMTEKEIEPFMILFDQMAGAFDKIEEYGGDVQALSDEQREELYNLFMGYTDPEEDDIDRIYHAAEGYDVTVYYTNDGEPDEDYFYVYNVEGEGWKLNNSMRKFAKKAKNAASNSTAKTVHTSFAIALTDLDYDGTDVSGVYIIGSDDSMNYNVPSTINVSEIRNTVGSEYDTISKYDYFAIIVNGECSYVAVCKKDDDNIGMYPVSNIPKALNGDKLETEEVSKIDNYTLDELFEISKDIIE</sequence>
<accession>E6UKI0</accession>
<evidence type="ECO:0000313" key="3">
    <source>
        <dbReference type="Proteomes" id="UP000006919"/>
    </source>
</evidence>
<dbReference type="RefSeq" id="WP_013483721.1">
    <property type="nucleotide sequence ID" value="NC_014825.1"/>
</dbReference>